<evidence type="ECO:0000313" key="6">
    <source>
        <dbReference type="EMBL" id="AMS43037.1"/>
    </source>
</evidence>
<dbReference type="InterPro" id="IPR050166">
    <property type="entry name" value="ABC_transporter_ATP-bind"/>
</dbReference>
<dbReference type="RefSeq" id="WP_083948616.1">
    <property type="nucleotide sequence ID" value="NZ_CP015005.1"/>
</dbReference>
<dbReference type="CDD" id="cd03293">
    <property type="entry name" value="ABC_NrtD_SsuB_transporters"/>
    <property type="match status" value="1"/>
</dbReference>
<dbReference type="EMBL" id="CP015005">
    <property type="protein sequence ID" value="AMS43037.1"/>
    <property type="molecule type" value="Genomic_DNA"/>
</dbReference>
<dbReference type="KEGG" id="aak:AA2016_4120"/>
<evidence type="ECO:0000313" key="7">
    <source>
        <dbReference type="Proteomes" id="UP000075755"/>
    </source>
</evidence>
<evidence type="ECO:0000256" key="4">
    <source>
        <dbReference type="ARBA" id="ARBA00022840"/>
    </source>
</evidence>
<dbReference type="PROSITE" id="PS00211">
    <property type="entry name" value="ABC_TRANSPORTER_1"/>
    <property type="match status" value="1"/>
</dbReference>
<protein>
    <recommendedName>
        <fullName evidence="5">ABC transporter domain-containing protein</fullName>
    </recommendedName>
</protein>
<dbReference type="SMART" id="SM00382">
    <property type="entry name" value="AAA"/>
    <property type="match status" value="1"/>
</dbReference>
<dbReference type="Pfam" id="PF00005">
    <property type="entry name" value="ABC_tran"/>
    <property type="match status" value="1"/>
</dbReference>
<dbReference type="GO" id="GO:0016887">
    <property type="term" value="F:ATP hydrolysis activity"/>
    <property type="evidence" value="ECO:0007669"/>
    <property type="project" value="InterPro"/>
</dbReference>
<evidence type="ECO:0000256" key="1">
    <source>
        <dbReference type="ARBA" id="ARBA00005417"/>
    </source>
</evidence>
<evidence type="ECO:0000259" key="5">
    <source>
        <dbReference type="PROSITE" id="PS50893"/>
    </source>
</evidence>
<dbReference type="Proteomes" id="UP000075755">
    <property type="component" value="Chromosome"/>
</dbReference>
<keyword evidence="2" id="KW-0813">Transport</keyword>
<gene>
    <name evidence="6" type="ORF">AA2016_4120</name>
</gene>
<name>A0AAC9ASE3_AMIAI</name>
<dbReference type="InterPro" id="IPR003439">
    <property type="entry name" value="ABC_transporter-like_ATP-bd"/>
</dbReference>
<dbReference type="InterPro" id="IPR027417">
    <property type="entry name" value="P-loop_NTPase"/>
</dbReference>
<dbReference type="InterPro" id="IPR003593">
    <property type="entry name" value="AAA+_ATPase"/>
</dbReference>
<organism evidence="6 7">
    <name type="scientific">Aminobacter aminovorans</name>
    <name type="common">Chelatobacter heintzii</name>
    <dbReference type="NCBI Taxonomy" id="83263"/>
    <lineage>
        <taxon>Bacteria</taxon>
        <taxon>Pseudomonadati</taxon>
        <taxon>Pseudomonadota</taxon>
        <taxon>Alphaproteobacteria</taxon>
        <taxon>Hyphomicrobiales</taxon>
        <taxon>Phyllobacteriaceae</taxon>
        <taxon>Aminobacter</taxon>
    </lineage>
</organism>
<keyword evidence="4" id="KW-0067">ATP-binding</keyword>
<reference evidence="6 7" key="1">
    <citation type="submission" date="2016-03" db="EMBL/GenBank/DDBJ databases">
        <title>Complete genome of Aminobacter aminovorans KCTC 2477.</title>
        <authorList>
            <person name="Kim K.M."/>
        </authorList>
    </citation>
    <scope>NUCLEOTIDE SEQUENCE [LARGE SCALE GENOMIC DNA]</scope>
    <source>
        <strain evidence="6 7">KCTC 2477</strain>
    </source>
</reference>
<dbReference type="PANTHER" id="PTHR42788:SF13">
    <property type="entry name" value="ALIPHATIC SULFONATES IMPORT ATP-BINDING PROTEIN SSUB"/>
    <property type="match status" value="1"/>
</dbReference>
<dbReference type="PROSITE" id="PS50893">
    <property type="entry name" value="ABC_TRANSPORTER_2"/>
    <property type="match status" value="1"/>
</dbReference>
<dbReference type="Gene3D" id="3.40.50.300">
    <property type="entry name" value="P-loop containing nucleotide triphosphate hydrolases"/>
    <property type="match status" value="1"/>
</dbReference>
<comment type="similarity">
    <text evidence="1">Belongs to the ABC transporter superfamily.</text>
</comment>
<feature type="domain" description="ABC transporter" evidence="5">
    <location>
        <begin position="32"/>
        <end position="266"/>
    </location>
</feature>
<proteinExistence type="inferred from homology"/>
<evidence type="ECO:0000256" key="2">
    <source>
        <dbReference type="ARBA" id="ARBA00022448"/>
    </source>
</evidence>
<dbReference type="SUPFAM" id="SSF52540">
    <property type="entry name" value="P-loop containing nucleoside triphosphate hydrolases"/>
    <property type="match status" value="1"/>
</dbReference>
<keyword evidence="3" id="KW-0547">Nucleotide-binding</keyword>
<sequence>MNMMATIAASGATRSGDAHSGDVRLSQARNAIEIDNVAVTFGGSSRAVRAIDNVSLTVREGEFVSLIGHSGCGKSTLLRTIADIIAPTEGKVAIFGGTPAAARASRTFSMVFQQSVLMPWAKVIDNVRLPFEVGGANPKAGNFMDPHEALKLVELEGFEDALPSELSGGMRQRVSIARALVTRPKVLLMDEPFGALDELVRDTLNVELLRIWKQSGMTIVFVTHSLHEAVFLSQRVVVMSRRPSRIGGILEIDLPEERDLALKDAPELGHHVARLRDMLGAG</sequence>
<evidence type="ECO:0000256" key="3">
    <source>
        <dbReference type="ARBA" id="ARBA00022741"/>
    </source>
</evidence>
<dbReference type="InterPro" id="IPR017871">
    <property type="entry name" value="ABC_transporter-like_CS"/>
</dbReference>
<accession>A0AAC9ASE3</accession>
<dbReference type="GO" id="GO:0005524">
    <property type="term" value="F:ATP binding"/>
    <property type="evidence" value="ECO:0007669"/>
    <property type="project" value="UniProtKB-KW"/>
</dbReference>
<dbReference type="AlphaFoldDB" id="A0AAC9ASE3"/>
<dbReference type="PANTHER" id="PTHR42788">
    <property type="entry name" value="TAURINE IMPORT ATP-BINDING PROTEIN-RELATED"/>
    <property type="match status" value="1"/>
</dbReference>